<evidence type="ECO:0000313" key="1">
    <source>
        <dbReference type="EMBL" id="KAJ9106021.1"/>
    </source>
</evidence>
<dbReference type="Proteomes" id="UP001241377">
    <property type="component" value="Unassembled WGS sequence"/>
</dbReference>
<sequence length="129" mass="14332">MATFHDVDPAHPFRQQLQADVSGPVVITNTYSVPEGHMDETIAIWAKALEIGVTQPGYISAQLHRGIAGANVLINYSEWSSVRQLKDFLDLPEIKALVASFPKGTECRAHVFQKLDIDVDARDLGEYRI</sequence>
<protein>
    <submittedName>
        <fullName evidence="1">Uncharacterized protein</fullName>
    </submittedName>
</protein>
<gene>
    <name evidence="1" type="ORF">QFC19_003357</name>
</gene>
<comment type="caution">
    <text evidence="1">The sequence shown here is derived from an EMBL/GenBank/DDBJ whole genome shotgun (WGS) entry which is preliminary data.</text>
</comment>
<organism evidence="1 2">
    <name type="scientific">Naganishia cerealis</name>
    <dbReference type="NCBI Taxonomy" id="610337"/>
    <lineage>
        <taxon>Eukaryota</taxon>
        <taxon>Fungi</taxon>
        <taxon>Dikarya</taxon>
        <taxon>Basidiomycota</taxon>
        <taxon>Agaricomycotina</taxon>
        <taxon>Tremellomycetes</taxon>
        <taxon>Filobasidiales</taxon>
        <taxon>Filobasidiaceae</taxon>
        <taxon>Naganishia</taxon>
    </lineage>
</organism>
<accession>A0ACC2W4L2</accession>
<dbReference type="EMBL" id="JASBWR010000031">
    <property type="protein sequence ID" value="KAJ9106021.1"/>
    <property type="molecule type" value="Genomic_DNA"/>
</dbReference>
<name>A0ACC2W4L2_9TREE</name>
<proteinExistence type="predicted"/>
<reference evidence="1" key="1">
    <citation type="submission" date="2023-04" db="EMBL/GenBank/DDBJ databases">
        <title>Draft Genome sequencing of Naganishia species isolated from polar environments using Oxford Nanopore Technology.</title>
        <authorList>
            <person name="Leo P."/>
            <person name="Venkateswaran K."/>
        </authorList>
    </citation>
    <scope>NUCLEOTIDE SEQUENCE</scope>
    <source>
        <strain evidence="1">MNA-CCFEE 5261</strain>
    </source>
</reference>
<keyword evidence="2" id="KW-1185">Reference proteome</keyword>
<evidence type="ECO:0000313" key="2">
    <source>
        <dbReference type="Proteomes" id="UP001241377"/>
    </source>
</evidence>